<evidence type="ECO:0000313" key="2">
    <source>
        <dbReference type="EMBL" id="GAH46118.1"/>
    </source>
</evidence>
<organism evidence="2">
    <name type="scientific">marine sediment metagenome</name>
    <dbReference type="NCBI Taxonomy" id="412755"/>
    <lineage>
        <taxon>unclassified sequences</taxon>
        <taxon>metagenomes</taxon>
        <taxon>ecological metagenomes</taxon>
    </lineage>
</organism>
<dbReference type="AlphaFoldDB" id="X1HLE3"/>
<gene>
    <name evidence="2" type="ORF">S03H2_12219</name>
</gene>
<sequence>VISVPAEKVYELQSVLEERGFSIDSVEIGLEPTSTVQVAGSDARRLLKLLDALDDLEDIQKVYSNCDIAEEELATCSTRPFPQGSLRDGSGED</sequence>
<name>X1HLE3_9ZZZZ</name>
<dbReference type="EMBL" id="BARU01006223">
    <property type="protein sequence ID" value="GAH46118.1"/>
    <property type="molecule type" value="Genomic_DNA"/>
</dbReference>
<proteinExistence type="predicted"/>
<dbReference type="SUPFAM" id="SSF75625">
    <property type="entry name" value="YebC-like"/>
    <property type="match status" value="1"/>
</dbReference>
<feature type="domain" description="TACO1/YebC-like second and third" evidence="1">
    <location>
        <begin position="3"/>
        <end position="65"/>
    </location>
</feature>
<accession>X1HLE3</accession>
<dbReference type="Pfam" id="PF01709">
    <property type="entry name" value="Transcrip_reg"/>
    <property type="match status" value="1"/>
</dbReference>
<dbReference type="InterPro" id="IPR029072">
    <property type="entry name" value="YebC-like"/>
</dbReference>
<dbReference type="Gene3D" id="3.30.70.980">
    <property type="match status" value="1"/>
</dbReference>
<dbReference type="InterPro" id="IPR026564">
    <property type="entry name" value="Transcrip_reg_TACO1-like_dom3"/>
</dbReference>
<reference evidence="2" key="1">
    <citation type="journal article" date="2014" name="Front. Microbiol.">
        <title>High frequency of phylogenetically diverse reductive dehalogenase-homologous genes in deep subseafloor sedimentary metagenomes.</title>
        <authorList>
            <person name="Kawai M."/>
            <person name="Futagami T."/>
            <person name="Toyoda A."/>
            <person name="Takaki Y."/>
            <person name="Nishi S."/>
            <person name="Hori S."/>
            <person name="Arai W."/>
            <person name="Tsubouchi T."/>
            <person name="Morono Y."/>
            <person name="Uchiyama I."/>
            <person name="Ito T."/>
            <person name="Fujiyama A."/>
            <person name="Inagaki F."/>
            <person name="Takami H."/>
        </authorList>
    </citation>
    <scope>NUCLEOTIDE SEQUENCE</scope>
    <source>
        <strain evidence="2">Expedition CK06-06</strain>
    </source>
</reference>
<comment type="caution">
    <text evidence="2">The sequence shown here is derived from an EMBL/GenBank/DDBJ whole genome shotgun (WGS) entry which is preliminary data.</text>
</comment>
<feature type="non-terminal residue" evidence="2">
    <location>
        <position position="1"/>
    </location>
</feature>
<protein>
    <recommendedName>
        <fullName evidence="1">TACO1/YebC-like second and third domain-containing protein</fullName>
    </recommendedName>
</protein>
<evidence type="ECO:0000259" key="1">
    <source>
        <dbReference type="Pfam" id="PF01709"/>
    </source>
</evidence>
<dbReference type="InterPro" id="IPR048300">
    <property type="entry name" value="TACO1_YebC-like_2nd/3rd_dom"/>
</dbReference>